<dbReference type="EMBL" id="MN988529">
    <property type="protein sequence ID" value="QIG73188.1"/>
    <property type="molecule type" value="Genomic_DNA"/>
</dbReference>
<organism evidence="1 2">
    <name type="scientific">Rhizobium phage RHph_I38</name>
    <dbReference type="NCBI Taxonomy" id="2509734"/>
    <lineage>
        <taxon>Viruses</taxon>
        <taxon>Duplodnaviria</taxon>
        <taxon>Heunggongvirae</taxon>
        <taxon>Uroviricota</taxon>
        <taxon>Caudoviricetes</taxon>
        <taxon>Autographivirales</taxon>
        <taxon>Dunnvirinae</taxon>
        <taxon>Cuernavacavirus</taxon>
        <taxon>Cuernavacavirus RHphI38</taxon>
    </lineage>
</organism>
<sequence>MQTMSTERYIEMVNAFGIEEAYKQRFRCTGRTFRDIMEIARRVSAGEKLYIRSGKAPLHSDYAVRDVLRQVNCVFNAYGVDITEWASGRLVCKASLGSVCVVSATGDITGLLAEEFKLHDC</sequence>
<keyword evidence="2" id="KW-1185">Reference proteome</keyword>
<evidence type="ECO:0000313" key="1">
    <source>
        <dbReference type="EMBL" id="QIG73188.1"/>
    </source>
</evidence>
<reference evidence="1" key="1">
    <citation type="submission" date="2020-01" db="EMBL/GenBank/DDBJ databases">
        <title>Patterns of diversity and host range of bacteriophage communities associated with bean-nodulatin bacteria.</title>
        <authorList>
            <person name="Vann Cauwenberghe J."/>
            <person name="Santamaria R.I."/>
            <person name="Bustos P."/>
            <person name="Juarez S."/>
            <person name="Gonzalez V."/>
        </authorList>
    </citation>
    <scope>NUCLEOTIDE SEQUENCE</scope>
</reference>
<protein>
    <submittedName>
        <fullName evidence="1">Uncharacterized protein</fullName>
    </submittedName>
</protein>
<evidence type="ECO:0000313" key="2">
    <source>
        <dbReference type="Proteomes" id="UP000639704"/>
    </source>
</evidence>
<name>A0A7S5UXA6_9CAUD</name>
<dbReference type="Proteomes" id="UP000639704">
    <property type="component" value="Segment"/>
</dbReference>
<gene>
    <name evidence="1" type="ORF">EVC01_024</name>
</gene>
<proteinExistence type="predicted"/>
<accession>A0A7S5UXA6</accession>